<dbReference type="InterPro" id="IPR037066">
    <property type="entry name" value="Plug_dom_sf"/>
</dbReference>
<dbReference type="Gene3D" id="2.170.130.10">
    <property type="entry name" value="TonB-dependent receptor, plug domain"/>
    <property type="match status" value="1"/>
</dbReference>
<dbReference type="Gene3D" id="2.60.40.1120">
    <property type="entry name" value="Carboxypeptidase-like, regulatory domain"/>
    <property type="match status" value="1"/>
</dbReference>
<evidence type="ECO:0000256" key="6">
    <source>
        <dbReference type="ARBA" id="ARBA00023136"/>
    </source>
</evidence>
<dbReference type="Pfam" id="PF13620">
    <property type="entry name" value="CarboxypepD_reg"/>
    <property type="match status" value="1"/>
</dbReference>
<keyword evidence="2 8" id="KW-0813">Transport</keyword>
<evidence type="ECO:0000256" key="3">
    <source>
        <dbReference type="ARBA" id="ARBA00022452"/>
    </source>
</evidence>
<dbReference type="Gene3D" id="2.40.170.20">
    <property type="entry name" value="TonB-dependent receptor, beta-barrel domain"/>
    <property type="match status" value="1"/>
</dbReference>
<dbReference type="PANTHER" id="PTHR30069:SF29">
    <property type="entry name" value="HEMOGLOBIN AND HEMOGLOBIN-HAPTOGLOBIN-BINDING PROTEIN 1-RELATED"/>
    <property type="match status" value="1"/>
</dbReference>
<feature type="region of interest" description="Disordered" evidence="9">
    <location>
        <begin position="817"/>
        <end position="838"/>
    </location>
</feature>
<comment type="similarity">
    <text evidence="8">Belongs to the TonB-dependent receptor family.</text>
</comment>
<dbReference type="SUPFAM" id="SSF56935">
    <property type="entry name" value="Porins"/>
    <property type="match status" value="1"/>
</dbReference>
<feature type="compositionally biased region" description="Polar residues" evidence="9">
    <location>
        <begin position="358"/>
        <end position="368"/>
    </location>
</feature>
<keyword evidence="7 8" id="KW-0998">Cell outer membrane</keyword>
<organism evidence="13 14">
    <name type="scientific">Gelidibacter maritimus</name>
    <dbReference type="NCBI Taxonomy" id="2761487"/>
    <lineage>
        <taxon>Bacteria</taxon>
        <taxon>Pseudomonadati</taxon>
        <taxon>Bacteroidota</taxon>
        <taxon>Flavobacteriia</taxon>
        <taxon>Flavobacteriales</taxon>
        <taxon>Flavobacteriaceae</taxon>
        <taxon>Gelidibacter</taxon>
    </lineage>
</organism>
<dbReference type="Pfam" id="PF14905">
    <property type="entry name" value="OMP_b-brl_3"/>
    <property type="match status" value="1"/>
</dbReference>
<evidence type="ECO:0000256" key="8">
    <source>
        <dbReference type="PROSITE-ProRule" id="PRU01360"/>
    </source>
</evidence>
<keyword evidence="4 8" id="KW-0812">Transmembrane</keyword>
<dbReference type="GO" id="GO:0015344">
    <property type="term" value="F:siderophore uptake transmembrane transporter activity"/>
    <property type="evidence" value="ECO:0007669"/>
    <property type="project" value="TreeGrafter"/>
</dbReference>
<protein>
    <submittedName>
        <fullName evidence="13">TonB-dependent receptor</fullName>
    </submittedName>
</protein>
<evidence type="ECO:0000313" key="14">
    <source>
        <dbReference type="Proteomes" id="UP000541857"/>
    </source>
</evidence>
<proteinExistence type="inferred from homology"/>
<keyword evidence="14" id="KW-1185">Reference proteome</keyword>
<keyword evidence="5 10" id="KW-0732">Signal</keyword>
<dbReference type="InterPro" id="IPR036942">
    <property type="entry name" value="Beta-barrel_TonB_sf"/>
</dbReference>
<dbReference type="Proteomes" id="UP000541857">
    <property type="component" value="Unassembled WGS sequence"/>
</dbReference>
<evidence type="ECO:0000259" key="12">
    <source>
        <dbReference type="Pfam" id="PF14905"/>
    </source>
</evidence>
<name>A0A7W2M6Q5_9FLAO</name>
<evidence type="ECO:0000256" key="7">
    <source>
        <dbReference type="ARBA" id="ARBA00023237"/>
    </source>
</evidence>
<evidence type="ECO:0000313" key="13">
    <source>
        <dbReference type="EMBL" id="MBA6153647.1"/>
    </source>
</evidence>
<keyword evidence="3 8" id="KW-1134">Transmembrane beta strand</keyword>
<dbReference type="InterPro" id="IPR012910">
    <property type="entry name" value="Plug_dom"/>
</dbReference>
<dbReference type="RefSeq" id="WP_182205943.1">
    <property type="nucleotide sequence ID" value="NZ_JACGLT010000010.1"/>
</dbReference>
<reference evidence="13 14" key="1">
    <citation type="submission" date="2020-07" db="EMBL/GenBank/DDBJ databases">
        <title>Bacterium isolated from marine sediment.</title>
        <authorList>
            <person name="Shang D."/>
        </authorList>
    </citation>
    <scope>NUCLEOTIDE SEQUENCE [LARGE SCALE GENOMIC DNA]</scope>
    <source>
        <strain evidence="13 14">F6074</strain>
    </source>
</reference>
<gene>
    <name evidence="13" type="ORF">H3Z82_13010</name>
</gene>
<comment type="caution">
    <text evidence="13">The sequence shown here is derived from an EMBL/GenBank/DDBJ whole genome shotgun (WGS) entry which is preliminary data.</text>
</comment>
<evidence type="ECO:0000256" key="1">
    <source>
        <dbReference type="ARBA" id="ARBA00004571"/>
    </source>
</evidence>
<evidence type="ECO:0000256" key="4">
    <source>
        <dbReference type="ARBA" id="ARBA00022692"/>
    </source>
</evidence>
<accession>A0A7W2M6Q5</accession>
<feature type="domain" description="TonB-dependent receptor plug" evidence="11">
    <location>
        <begin position="144"/>
        <end position="222"/>
    </location>
</feature>
<keyword evidence="13" id="KW-0675">Receptor</keyword>
<dbReference type="GO" id="GO:0009279">
    <property type="term" value="C:cell outer membrane"/>
    <property type="evidence" value="ECO:0007669"/>
    <property type="project" value="UniProtKB-SubCell"/>
</dbReference>
<evidence type="ECO:0000256" key="5">
    <source>
        <dbReference type="ARBA" id="ARBA00022729"/>
    </source>
</evidence>
<feature type="region of interest" description="Disordered" evidence="9">
    <location>
        <begin position="350"/>
        <end position="373"/>
    </location>
</feature>
<dbReference type="PROSITE" id="PS52016">
    <property type="entry name" value="TONB_DEPENDENT_REC_3"/>
    <property type="match status" value="1"/>
</dbReference>
<dbReference type="GO" id="GO:0044718">
    <property type="term" value="P:siderophore transmembrane transport"/>
    <property type="evidence" value="ECO:0007669"/>
    <property type="project" value="TreeGrafter"/>
</dbReference>
<dbReference type="EMBL" id="JACGLT010000010">
    <property type="protein sequence ID" value="MBA6153647.1"/>
    <property type="molecule type" value="Genomic_DNA"/>
</dbReference>
<dbReference type="InterPro" id="IPR041700">
    <property type="entry name" value="OMP_b-brl_3"/>
</dbReference>
<feature type="signal peptide" evidence="10">
    <location>
        <begin position="1"/>
        <end position="21"/>
    </location>
</feature>
<dbReference type="InterPro" id="IPR008969">
    <property type="entry name" value="CarboxyPept-like_regulatory"/>
</dbReference>
<dbReference type="PANTHER" id="PTHR30069">
    <property type="entry name" value="TONB-DEPENDENT OUTER MEMBRANE RECEPTOR"/>
    <property type="match status" value="1"/>
</dbReference>
<sequence>MKLIPYVFTLLFLLTSNLIFAQDEVSITGKVIDKDVNQPLEYATIAFYSKQENKIVTGGITGEDGTFDIKVPRGTYDISVEYISYGTKTIPNRTLIQNTDLGVLGIAIDAQALGEVSIIAERTSVEIKLDKQIYTVGQDLTVRGGTVSDVLDNIPSVSVDVEGNVALRGNDNVTILINGKPSGLVGLNSTDALRQLPAESIERVEVITSPSARYDAEGTAGILNIILRRSKLQGLNGAITANAGYPESAGLSGNINYRTGDFNFFNTTGYNYRESPGNSFTDTQFFNIKRDEDGNIIEDRPDTFLNEVRESNRERNSFTTNVGVEWYINNTASLTTSLVYRNSNSDNTSTNFSREFDSNNNLTSTSERFNPEQRDDKTIQYSVNFDKQFNDNSQHKLTFDFQYETSDEDNRSFIAQDGSNVERINTLQTQDNILLQADYVHPLGESSQFELGYRGSFNEMDTDYSLEFYENGNYELDTDVSNNLIYRDYVNAVYTQFGSKLGSKFSYLMGLRMESSRVTINQLTTNDLQKKNYTDLFPTVNLGYEITDSQSIQLGYNRRIRRPRSYFINPFPSRSSPTSVFQGNPDIDPSFSNKVDLGYLWKFNKFTLNSSIYYERATDVFNFISEATGDYYIRDINFTINENEPDFDNITSQYESVIPVIRRTPINLATNDRFGFEFTLAYRASKDWNVNGNFNLFQSKTEGIYNNVDYGAENLSWFFRLNNKYTLPGKIDWQTRIFYMGPSEDAQNKRDGMFSTDMAFSKDLFDDRASIAFNVSDLFDTRKRSMESFTPSYISSSEFQWRPRSYNISFTYRFNQQKKQQRNMERSNGGDEDFEFQG</sequence>
<dbReference type="SUPFAM" id="SSF49464">
    <property type="entry name" value="Carboxypeptidase regulatory domain-like"/>
    <property type="match status" value="1"/>
</dbReference>
<comment type="subcellular location">
    <subcellularLocation>
        <location evidence="1 8">Cell outer membrane</location>
        <topology evidence="1 8">Multi-pass membrane protein</topology>
    </subcellularLocation>
</comment>
<feature type="chain" id="PRO_5030759356" evidence="10">
    <location>
        <begin position="22"/>
        <end position="838"/>
    </location>
</feature>
<keyword evidence="6 8" id="KW-0472">Membrane</keyword>
<evidence type="ECO:0000256" key="2">
    <source>
        <dbReference type="ARBA" id="ARBA00022448"/>
    </source>
</evidence>
<dbReference type="Pfam" id="PF07715">
    <property type="entry name" value="Plug"/>
    <property type="match status" value="1"/>
</dbReference>
<dbReference type="AlphaFoldDB" id="A0A7W2M6Q5"/>
<evidence type="ECO:0000259" key="11">
    <source>
        <dbReference type="Pfam" id="PF07715"/>
    </source>
</evidence>
<feature type="domain" description="Outer membrane protein beta-barrel" evidence="12">
    <location>
        <begin position="391"/>
        <end position="812"/>
    </location>
</feature>
<evidence type="ECO:0000256" key="9">
    <source>
        <dbReference type="SAM" id="MobiDB-lite"/>
    </source>
</evidence>
<evidence type="ECO:0000256" key="10">
    <source>
        <dbReference type="SAM" id="SignalP"/>
    </source>
</evidence>
<dbReference type="InterPro" id="IPR039426">
    <property type="entry name" value="TonB-dep_rcpt-like"/>
</dbReference>